<dbReference type="RefSeq" id="WP_340341267.1">
    <property type="nucleotide sequence ID" value="NZ_JBBKZT010000002.1"/>
</dbReference>
<accession>A0ABU8WF22</accession>
<dbReference type="InterPro" id="IPR029058">
    <property type="entry name" value="AB_hydrolase_fold"/>
</dbReference>
<keyword evidence="3" id="KW-1185">Reference proteome</keyword>
<dbReference type="PRINTS" id="PR00111">
    <property type="entry name" value="ABHYDROLASE"/>
</dbReference>
<dbReference type="SUPFAM" id="SSF53474">
    <property type="entry name" value="alpha/beta-Hydrolases"/>
    <property type="match status" value="1"/>
</dbReference>
<dbReference type="Pfam" id="PF12697">
    <property type="entry name" value="Abhydrolase_6"/>
    <property type="match status" value="1"/>
</dbReference>
<dbReference type="PANTHER" id="PTHR43798:SF33">
    <property type="entry name" value="HYDROLASE, PUTATIVE (AFU_ORTHOLOGUE AFUA_2G14860)-RELATED"/>
    <property type="match status" value="1"/>
</dbReference>
<dbReference type="GO" id="GO:0016787">
    <property type="term" value="F:hydrolase activity"/>
    <property type="evidence" value="ECO:0007669"/>
    <property type="project" value="UniProtKB-KW"/>
</dbReference>
<gene>
    <name evidence="2" type="ORF">WKW82_05645</name>
</gene>
<evidence type="ECO:0000313" key="2">
    <source>
        <dbReference type="EMBL" id="MEJ8846118.1"/>
    </source>
</evidence>
<dbReference type="EMBL" id="JBBKZT010000002">
    <property type="protein sequence ID" value="MEJ8846118.1"/>
    <property type="molecule type" value="Genomic_DNA"/>
</dbReference>
<sequence>MYVEQGGEGADLLVMLHGMGATAAVWSPMCAQASERWRGRWLAVDLPGHGESPRQDCYAIGQHAASVARALVPHVESEGRVVVIGHSLGGVIALALATGWFGVTPHRAFGAGIKVAWSDDELQRMGTLARQPVKSFATQAEASDRYLKVSGLAGIASAESPVAMRGIAQDAAGWRLAMDPRAFGVGMPPTAELMRLARCPAHLGRGADDAMVTLEQLRAIDPRAQDLGPHGHNVMVEAPAQVWDWIGSQSE</sequence>
<reference evidence="2 3" key="1">
    <citation type="submission" date="2024-03" db="EMBL/GenBank/DDBJ databases">
        <title>Novel species of the genus Variovorax.</title>
        <authorList>
            <person name="Liu Q."/>
            <person name="Xin Y.-H."/>
        </authorList>
    </citation>
    <scope>NUCLEOTIDE SEQUENCE [LARGE SCALE GENOMIC DNA]</scope>
    <source>
        <strain evidence="2 3">KACC 18900</strain>
    </source>
</reference>
<dbReference type="Proteomes" id="UP001385892">
    <property type="component" value="Unassembled WGS sequence"/>
</dbReference>
<organism evidence="2 3">
    <name type="scientific">Variovorax rhizosphaerae</name>
    <dbReference type="NCBI Taxonomy" id="1836200"/>
    <lineage>
        <taxon>Bacteria</taxon>
        <taxon>Pseudomonadati</taxon>
        <taxon>Pseudomonadota</taxon>
        <taxon>Betaproteobacteria</taxon>
        <taxon>Burkholderiales</taxon>
        <taxon>Comamonadaceae</taxon>
        <taxon>Variovorax</taxon>
    </lineage>
</organism>
<feature type="domain" description="AB hydrolase-1" evidence="1">
    <location>
        <begin position="13"/>
        <end position="244"/>
    </location>
</feature>
<dbReference type="InterPro" id="IPR050266">
    <property type="entry name" value="AB_hydrolase_sf"/>
</dbReference>
<comment type="caution">
    <text evidence="2">The sequence shown here is derived from an EMBL/GenBank/DDBJ whole genome shotgun (WGS) entry which is preliminary data.</text>
</comment>
<dbReference type="PANTHER" id="PTHR43798">
    <property type="entry name" value="MONOACYLGLYCEROL LIPASE"/>
    <property type="match status" value="1"/>
</dbReference>
<dbReference type="Gene3D" id="3.40.50.1820">
    <property type="entry name" value="alpha/beta hydrolase"/>
    <property type="match status" value="1"/>
</dbReference>
<keyword evidence="2" id="KW-0378">Hydrolase</keyword>
<dbReference type="InterPro" id="IPR000073">
    <property type="entry name" value="AB_hydrolase_1"/>
</dbReference>
<name>A0ABU8WF22_9BURK</name>
<evidence type="ECO:0000313" key="3">
    <source>
        <dbReference type="Proteomes" id="UP001385892"/>
    </source>
</evidence>
<protein>
    <submittedName>
        <fullName evidence="2">Alpha/beta hydrolase</fullName>
    </submittedName>
</protein>
<proteinExistence type="predicted"/>
<evidence type="ECO:0000259" key="1">
    <source>
        <dbReference type="Pfam" id="PF12697"/>
    </source>
</evidence>